<dbReference type="PROSITE" id="PS50186">
    <property type="entry name" value="DEP"/>
    <property type="match status" value="1"/>
</dbReference>
<evidence type="ECO:0000313" key="6">
    <source>
        <dbReference type="EMBL" id="ODV69317.1"/>
    </source>
</evidence>
<dbReference type="PANTHER" id="PTHR23065:SF17">
    <property type="entry name" value="RHO-GTPASE-ACTIVATING PROTEIN RGD2"/>
    <property type="match status" value="1"/>
</dbReference>
<feature type="compositionally biased region" description="Polar residues" evidence="2">
    <location>
        <begin position="833"/>
        <end position="846"/>
    </location>
</feature>
<dbReference type="PROSITE" id="PS50238">
    <property type="entry name" value="RHOGAP"/>
    <property type="match status" value="1"/>
</dbReference>
<evidence type="ECO:0000256" key="1">
    <source>
        <dbReference type="PROSITE-ProRule" id="PRU01077"/>
    </source>
</evidence>
<dbReference type="InterPro" id="IPR027267">
    <property type="entry name" value="AH/BAR_dom_sf"/>
</dbReference>
<dbReference type="Proteomes" id="UP000095085">
    <property type="component" value="Unassembled WGS sequence"/>
</dbReference>
<dbReference type="EMBL" id="KV454538">
    <property type="protein sequence ID" value="ODV69317.1"/>
    <property type="molecule type" value="Genomic_DNA"/>
</dbReference>
<feature type="compositionally biased region" description="Low complexity" evidence="2">
    <location>
        <begin position="719"/>
        <end position="732"/>
    </location>
</feature>
<dbReference type="SUPFAM" id="SSF46785">
    <property type="entry name" value="Winged helix' DNA-binding domain"/>
    <property type="match status" value="1"/>
</dbReference>
<evidence type="ECO:0000313" key="7">
    <source>
        <dbReference type="Proteomes" id="UP000095085"/>
    </source>
</evidence>
<dbReference type="GO" id="GO:0007010">
    <property type="term" value="P:cytoskeleton organization"/>
    <property type="evidence" value="ECO:0007669"/>
    <property type="project" value="TreeGrafter"/>
</dbReference>
<dbReference type="InterPro" id="IPR036390">
    <property type="entry name" value="WH_DNA-bd_sf"/>
</dbReference>
<evidence type="ECO:0008006" key="8">
    <source>
        <dbReference type="Google" id="ProtNLM"/>
    </source>
</evidence>
<dbReference type="GO" id="GO:0005096">
    <property type="term" value="F:GTPase activator activity"/>
    <property type="evidence" value="ECO:0007669"/>
    <property type="project" value="TreeGrafter"/>
</dbReference>
<feature type="domain" description="Rho-GAP" evidence="4">
    <location>
        <begin position="479"/>
        <end position="705"/>
    </location>
</feature>
<sequence>MSFADSFWTQDYNLGFKVLFEELYQGANENEDFISLFNKRMEIELIYGNQLVLIKDSKSVSSRYTNDDYISSVKNAYFKINENFNKQGEYHLQVANNIKVLVLEPFTKWSKEHKQRIDYSNQVIQDHYKVFKNAKIHLDRLQKKYFNKCRMLEEFKSHYTDEELSSDLNDLQLDSKIEKVEEDHGAEENEEEEENDTTYTFGNAVFDYKTLKKMLTDILTNIELIDHKVPILGTYNNVSTGSNITQWLLDNIPEFNGNIAKAESFGQDLINNGFIRLIGSMSGGKNFINSSQFYYQWKPLVFQITKLSDSKIINNDSNGLSRNNSINLKSSNNFADYFEDMKQAIGVNSIDYNDKAQLLKIIQDVNQLDHQYYQSILELDNLRCKFEELIMDHLTFMQKCELDRLKAIKKVTFDFLASFSNKINSMKHLCDELLILEETINPVNDLKFLIENYSTGFFKPHVILYDNYYNSNIKQTFGVSLNVKSRLDHKVVPIIIQCILSHLDNIYPDIINDEERINLWTKPIHLSNVHQLRFQLNDVNDPNKINEILKTNHPLTVTNVLKLYFMELPDAIIPHNYYDLIKSLYQNYPINSNDSKIDDSRINGLQNVLVDLPKSNLATLDALLTHLNRLVNIIGSKDESLSNDFKKKLSKEFGNIILRPRMDNNNLYNSSDLGQVSNNNLNGFINEQHQILFINDLFNHKEVIFKELRRRNSTRVDGLSNSSSLKNSSKNASLKKKNASPNNQSRLEAKMKKAVNKSKISPKSNNSESSTSASNSIPNSISPGTSRGRQLNDDPVDDDDEILVADDDNNMATANEIFNRSPLMKETLAEAVSTHSTPTIKRTGSTVLPEPPATPPPHSPTKKASAPGSLKRGQSPNKKKTNSSLSEVSNNKQVKSASSSIVSSRPLKRDIIYNHGNNSEYSSPNGSSTDVSQPKFASSIGRKTSVKDMASRFDSPSPPSVPAKDNQKPKNNGKSGDDAIVVE</sequence>
<dbReference type="SMART" id="SM00049">
    <property type="entry name" value="DEP"/>
    <property type="match status" value="1"/>
</dbReference>
<dbReference type="Gene3D" id="1.10.10.10">
    <property type="entry name" value="Winged helix-like DNA-binding domain superfamily/Winged helix DNA-binding domain"/>
    <property type="match status" value="1"/>
</dbReference>
<dbReference type="InterPro" id="IPR008936">
    <property type="entry name" value="Rho_GTPase_activation_prot"/>
</dbReference>
<dbReference type="OrthoDB" id="2155291at2759"/>
<keyword evidence="1" id="KW-0175">Coiled coil</keyword>
<gene>
    <name evidence="6" type="ORF">HYPBUDRAFT_235816</name>
</gene>
<dbReference type="Pfam" id="PF00610">
    <property type="entry name" value="DEP"/>
    <property type="match status" value="1"/>
</dbReference>
<dbReference type="Gene3D" id="1.10.555.10">
    <property type="entry name" value="Rho GTPase activation protein"/>
    <property type="match status" value="1"/>
</dbReference>
<dbReference type="RefSeq" id="XP_020078384.1">
    <property type="nucleotide sequence ID" value="XM_020223178.1"/>
</dbReference>
<evidence type="ECO:0000259" key="5">
    <source>
        <dbReference type="PROSITE" id="PS51741"/>
    </source>
</evidence>
<dbReference type="GO" id="GO:0005737">
    <property type="term" value="C:cytoplasm"/>
    <property type="evidence" value="ECO:0007669"/>
    <property type="project" value="TreeGrafter"/>
</dbReference>
<dbReference type="GO" id="GO:0007264">
    <property type="term" value="P:small GTPase-mediated signal transduction"/>
    <property type="evidence" value="ECO:0007669"/>
    <property type="project" value="TreeGrafter"/>
</dbReference>
<dbReference type="CDD" id="cd04399">
    <property type="entry name" value="RhoGAP_fRGD2"/>
    <property type="match status" value="1"/>
</dbReference>
<dbReference type="PANTHER" id="PTHR23065">
    <property type="entry name" value="PROLINE-SERINE-THREONINE PHOSPHATASE INTERACTING PROTEIN 1"/>
    <property type="match status" value="1"/>
</dbReference>
<feature type="compositionally biased region" description="Polar residues" evidence="2">
    <location>
        <begin position="915"/>
        <end position="936"/>
    </location>
</feature>
<evidence type="ECO:0000259" key="4">
    <source>
        <dbReference type="PROSITE" id="PS50238"/>
    </source>
</evidence>
<dbReference type="GeneID" id="30997727"/>
<feature type="compositionally biased region" description="Low complexity" evidence="2">
    <location>
        <begin position="757"/>
        <end position="783"/>
    </location>
</feature>
<dbReference type="InterPro" id="IPR031160">
    <property type="entry name" value="F_BAR_dom"/>
</dbReference>
<dbReference type="InterPro" id="IPR000591">
    <property type="entry name" value="DEP_dom"/>
</dbReference>
<dbReference type="InterPro" id="IPR036388">
    <property type="entry name" value="WH-like_DNA-bd_sf"/>
</dbReference>
<dbReference type="SMART" id="SM00324">
    <property type="entry name" value="RhoGAP"/>
    <property type="match status" value="1"/>
</dbReference>
<dbReference type="InterPro" id="IPR000198">
    <property type="entry name" value="RhoGAP_dom"/>
</dbReference>
<feature type="region of interest" description="Disordered" evidence="2">
    <location>
        <begin position="715"/>
        <end position="808"/>
    </location>
</feature>
<evidence type="ECO:0000256" key="2">
    <source>
        <dbReference type="SAM" id="MobiDB-lite"/>
    </source>
</evidence>
<dbReference type="SUPFAM" id="SSF103657">
    <property type="entry name" value="BAR/IMD domain-like"/>
    <property type="match status" value="2"/>
</dbReference>
<dbReference type="STRING" id="984485.A0A1E4RPX5"/>
<feature type="compositionally biased region" description="Polar residues" evidence="2">
    <location>
        <begin position="872"/>
        <end position="895"/>
    </location>
</feature>
<dbReference type="SMART" id="SM00055">
    <property type="entry name" value="FCH"/>
    <property type="match status" value="1"/>
</dbReference>
<feature type="compositionally biased region" description="Acidic residues" evidence="2">
    <location>
        <begin position="794"/>
        <end position="808"/>
    </location>
</feature>
<evidence type="ECO:0000259" key="3">
    <source>
        <dbReference type="PROSITE" id="PS50186"/>
    </source>
</evidence>
<protein>
    <recommendedName>
        <fullName evidence="8">Rho-GAP domain-containing protein</fullName>
    </recommendedName>
</protein>
<feature type="domain" description="DEP" evidence="3">
    <location>
        <begin position="218"/>
        <end position="299"/>
    </location>
</feature>
<dbReference type="GO" id="GO:0000935">
    <property type="term" value="C:division septum"/>
    <property type="evidence" value="ECO:0007669"/>
    <property type="project" value="TreeGrafter"/>
</dbReference>
<accession>A0A1E4RPX5</accession>
<dbReference type="SUPFAM" id="SSF48350">
    <property type="entry name" value="GTPase activation domain, GAP"/>
    <property type="match status" value="1"/>
</dbReference>
<dbReference type="GO" id="GO:0005886">
    <property type="term" value="C:plasma membrane"/>
    <property type="evidence" value="ECO:0007669"/>
    <property type="project" value="TreeGrafter"/>
</dbReference>
<dbReference type="Pfam" id="PF00611">
    <property type="entry name" value="FCH"/>
    <property type="match status" value="1"/>
</dbReference>
<feature type="region of interest" description="Disordered" evidence="2">
    <location>
        <begin position="830"/>
        <end position="983"/>
    </location>
</feature>
<keyword evidence="7" id="KW-1185">Reference proteome</keyword>
<proteinExistence type="predicted"/>
<dbReference type="Pfam" id="PF00620">
    <property type="entry name" value="RhoGAP"/>
    <property type="match status" value="1"/>
</dbReference>
<dbReference type="PROSITE" id="PS51741">
    <property type="entry name" value="F_BAR"/>
    <property type="match status" value="1"/>
</dbReference>
<feature type="domain" description="F-BAR" evidence="5">
    <location>
        <begin position="1"/>
        <end position="445"/>
    </location>
</feature>
<dbReference type="InterPro" id="IPR001060">
    <property type="entry name" value="FCH_dom"/>
</dbReference>
<dbReference type="Gene3D" id="1.20.1270.60">
    <property type="entry name" value="Arfaptin homology (AH) domain/BAR domain"/>
    <property type="match status" value="2"/>
</dbReference>
<dbReference type="AlphaFoldDB" id="A0A1E4RPX5"/>
<name>A0A1E4RPX5_9ASCO</name>
<reference evidence="7" key="1">
    <citation type="submission" date="2016-05" db="EMBL/GenBank/DDBJ databases">
        <title>Comparative genomics of biotechnologically important yeasts.</title>
        <authorList>
            <consortium name="DOE Joint Genome Institute"/>
            <person name="Riley R."/>
            <person name="Haridas S."/>
            <person name="Wolfe K.H."/>
            <person name="Lopes M.R."/>
            <person name="Hittinger C.T."/>
            <person name="Goker M."/>
            <person name="Salamov A."/>
            <person name="Wisecaver J."/>
            <person name="Long T.M."/>
            <person name="Aerts A.L."/>
            <person name="Barry K."/>
            <person name="Choi C."/>
            <person name="Clum A."/>
            <person name="Coughlan A.Y."/>
            <person name="Deshpande S."/>
            <person name="Douglass A.P."/>
            <person name="Hanson S.J."/>
            <person name="Klenk H.-P."/>
            <person name="Labutti K."/>
            <person name="Lapidus A."/>
            <person name="Lindquist E."/>
            <person name="Lipzen A."/>
            <person name="Meier-Kolthoff J.P."/>
            <person name="Ohm R.A."/>
            <person name="Otillar R.P."/>
            <person name="Pangilinan J."/>
            <person name="Peng Y."/>
            <person name="Rokas A."/>
            <person name="Rosa C.A."/>
            <person name="Scheuner C."/>
            <person name="Sibirny A.A."/>
            <person name="Slot J.C."/>
            <person name="Stielow J.B."/>
            <person name="Sun H."/>
            <person name="Kurtzman C.P."/>
            <person name="Blackwell M."/>
            <person name="Grigoriev I.V."/>
            <person name="Jeffries T.W."/>
        </authorList>
    </citation>
    <scope>NUCLEOTIDE SEQUENCE [LARGE SCALE GENOMIC DNA]</scope>
    <source>
        <strain evidence="7">NRRL Y-1933</strain>
    </source>
</reference>
<feature type="compositionally biased region" description="Pro residues" evidence="2">
    <location>
        <begin position="849"/>
        <end position="859"/>
    </location>
</feature>
<organism evidence="6 7">
    <name type="scientific">Hyphopichia burtonii NRRL Y-1933</name>
    <dbReference type="NCBI Taxonomy" id="984485"/>
    <lineage>
        <taxon>Eukaryota</taxon>
        <taxon>Fungi</taxon>
        <taxon>Dikarya</taxon>
        <taxon>Ascomycota</taxon>
        <taxon>Saccharomycotina</taxon>
        <taxon>Pichiomycetes</taxon>
        <taxon>Debaryomycetaceae</taxon>
        <taxon>Hyphopichia</taxon>
    </lineage>
</organism>